<dbReference type="InterPro" id="IPR036638">
    <property type="entry name" value="HLH_DNA-bd_sf"/>
</dbReference>
<gene>
    <name evidence="3" type="ORF">F5891DRAFT_1043180</name>
</gene>
<comment type="caution">
    <text evidence="3">The sequence shown here is derived from an EMBL/GenBank/DDBJ whole genome shotgun (WGS) entry which is preliminary data.</text>
</comment>
<dbReference type="SUPFAM" id="SSF47459">
    <property type="entry name" value="HLH, helix-loop-helix DNA-binding domain"/>
    <property type="match status" value="1"/>
</dbReference>
<dbReference type="GeneID" id="64656427"/>
<sequence>MASLDGHAPHSISMGLSITVPSSASSPTLPSMSTMDNGGNHTFSKSRKKLSQRLYRSTEAEDFEQLRQIIQEITKESPLTRHDVLLKAIGIIRHLDREYRSLLTEHVAALVPTCPSGSSTPQSTFYPSASQFPAESWSMNHDVQTMPMHPHMLPSQSPNNIAYNTYDRQNMYAVHNYYGSPTNH</sequence>
<dbReference type="GO" id="GO:0046983">
    <property type="term" value="F:protein dimerization activity"/>
    <property type="evidence" value="ECO:0007669"/>
    <property type="project" value="InterPro"/>
</dbReference>
<evidence type="ECO:0000313" key="4">
    <source>
        <dbReference type="Proteomes" id="UP001195769"/>
    </source>
</evidence>
<dbReference type="InterPro" id="IPR011598">
    <property type="entry name" value="bHLH_dom"/>
</dbReference>
<feature type="compositionally biased region" description="Low complexity" evidence="1">
    <location>
        <begin position="23"/>
        <end position="34"/>
    </location>
</feature>
<evidence type="ECO:0000259" key="2">
    <source>
        <dbReference type="PROSITE" id="PS50888"/>
    </source>
</evidence>
<dbReference type="RefSeq" id="XP_041224221.1">
    <property type="nucleotide sequence ID" value="XM_041362129.1"/>
</dbReference>
<evidence type="ECO:0000313" key="3">
    <source>
        <dbReference type="EMBL" id="KAG1898645.1"/>
    </source>
</evidence>
<feature type="domain" description="BHLH" evidence="2">
    <location>
        <begin position="43"/>
        <end position="95"/>
    </location>
</feature>
<dbReference type="PROSITE" id="PS50888">
    <property type="entry name" value="BHLH"/>
    <property type="match status" value="1"/>
</dbReference>
<feature type="region of interest" description="Disordered" evidence="1">
    <location>
        <begin position="23"/>
        <end position="50"/>
    </location>
</feature>
<dbReference type="AlphaFoldDB" id="A0AAD4E2Q6"/>
<evidence type="ECO:0000256" key="1">
    <source>
        <dbReference type="SAM" id="MobiDB-lite"/>
    </source>
</evidence>
<accession>A0AAD4E2Q6</accession>
<name>A0AAD4E2Q6_9AGAM</name>
<proteinExistence type="predicted"/>
<dbReference type="EMBL" id="JABBWK010000038">
    <property type="protein sequence ID" value="KAG1898645.1"/>
    <property type="molecule type" value="Genomic_DNA"/>
</dbReference>
<reference evidence="3" key="1">
    <citation type="journal article" date="2020" name="New Phytol.">
        <title>Comparative genomics reveals dynamic genome evolution in host specialist ectomycorrhizal fungi.</title>
        <authorList>
            <person name="Lofgren L.A."/>
            <person name="Nguyen N.H."/>
            <person name="Vilgalys R."/>
            <person name="Ruytinx J."/>
            <person name="Liao H.L."/>
            <person name="Branco S."/>
            <person name="Kuo A."/>
            <person name="LaButti K."/>
            <person name="Lipzen A."/>
            <person name="Andreopoulos W."/>
            <person name="Pangilinan J."/>
            <person name="Riley R."/>
            <person name="Hundley H."/>
            <person name="Na H."/>
            <person name="Barry K."/>
            <person name="Grigoriev I.V."/>
            <person name="Stajich J.E."/>
            <person name="Kennedy P.G."/>
        </authorList>
    </citation>
    <scope>NUCLEOTIDE SEQUENCE</scope>
    <source>
        <strain evidence="3">FC203</strain>
    </source>
</reference>
<dbReference type="Proteomes" id="UP001195769">
    <property type="component" value="Unassembled WGS sequence"/>
</dbReference>
<protein>
    <recommendedName>
        <fullName evidence="2">BHLH domain-containing protein</fullName>
    </recommendedName>
</protein>
<organism evidence="3 4">
    <name type="scientific">Suillus fuscotomentosus</name>
    <dbReference type="NCBI Taxonomy" id="1912939"/>
    <lineage>
        <taxon>Eukaryota</taxon>
        <taxon>Fungi</taxon>
        <taxon>Dikarya</taxon>
        <taxon>Basidiomycota</taxon>
        <taxon>Agaricomycotina</taxon>
        <taxon>Agaricomycetes</taxon>
        <taxon>Agaricomycetidae</taxon>
        <taxon>Boletales</taxon>
        <taxon>Suillineae</taxon>
        <taxon>Suillaceae</taxon>
        <taxon>Suillus</taxon>
    </lineage>
</organism>
<keyword evidence="4" id="KW-1185">Reference proteome</keyword>